<evidence type="ECO:0000313" key="4">
    <source>
        <dbReference type="Proteomes" id="UP000233748"/>
    </source>
</evidence>
<dbReference type="EMBL" id="PHKV01000011">
    <property type="protein sequence ID" value="PKV11034.1"/>
    <property type="molecule type" value="Genomic_DNA"/>
</dbReference>
<evidence type="ECO:0000313" key="3">
    <source>
        <dbReference type="Proteomes" id="UP000233720"/>
    </source>
</evidence>
<gene>
    <name evidence="1" type="ORF">XpruCFBP8353_20420</name>
    <name evidence="2" type="ORF">XpruCFBP8354_20855</name>
</gene>
<dbReference type="Gene3D" id="3.30.420.10">
    <property type="entry name" value="Ribonuclease H-like superfamily/Ribonuclease H"/>
    <property type="match status" value="1"/>
</dbReference>
<proteinExistence type="predicted"/>
<dbReference type="OrthoDB" id="5954950at2"/>
<dbReference type="InterPro" id="IPR036397">
    <property type="entry name" value="RNaseH_sf"/>
</dbReference>
<accession>A0A2N3REU6</accession>
<name>A0A2N3REU6_9XANT</name>
<sequence>MRFFLDTEWADTLGSELVSIALVAENGIDYLYAEREILPARPTEFVRSVVYPLLDRDKSALTDQAMTMHVRGFLNAASAPMIFADYANDLQLLHYVLAGFDLPDTQVSTCGPTPRPMDVQIIHDRPMATLVEAYFEAHPAIRSRRHHALVDAEALRVAWHISTGRVPCPAWGVDAMARVNSHLS</sequence>
<dbReference type="EMBL" id="PHKW01000012">
    <property type="protein sequence ID" value="PKV15137.1"/>
    <property type="molecule type" value="Genomic_DNA"/>
</dbReference>
<keyword evidence="4" id="KW-1185">Reference proteome</keyword>
<protein>
    <submittedName>
        <fullName evidence="1">Uncharacterized protein</fullName>
    </submittedName>
</protein>
<evidence type="ECO:0000313" key="2">
    <source>
        <dbReference type="EMBL" id="PKV15137.1"/>
    </source>
</evidence>
<organism evidence="1 3">
    <name type="scientific">Xanthomonas prunicola</name>
    <dbReference type="NCBI Taxonomy" id="2053930"/>
    <lineage>
        <taxon>Bacteria</taxon>
        <taxon>Pseudomonadati</taxon>
        <taxon>Pseudomonadota</taxon>
        <taxon>Gammaproteobacteria</taxon>
        <taxon>Lysobacterales</taxon>
        <taxon>Lysobacteraceae</taxon>
        <taxon>Xanthomonas</taxon>
    </lineage>
</organism>
<evidence type="ECO:0000313" key="1">
    <source>
        <dbReference type="EMBL" id="PKV11034.1"/>
    </source>
</evidence>
<dbReference type="Proteomes" id="UP000233720">
    <property type="component" value="Unassembled WGS sequence"/>
</dbReference>
<reference evidence="3 4" key="1">
    <citation type="submission" date="2017-11" db="EMBL/GenBank/DDBJ databases">
        <title>Xanthomonas prunicola sp. nov., a novel pathogen that affects nectarine (Prunus persica var. nectarine) trees.</title>
        <authorList>
            <person name="Lopez M."/>
            <person name="Lopez-Soriano P."/>
            <person name="Garita-Cambronero J."/>
            <person name="Beltran C."/>
            <person name="Taghouti G."/>
            <person name="Portier P."/>
            <person name="Cubero J."/>
            <person name="Fischer-Le Saux M."/>
            <person name="Marco-Noales E."/>
        </authorList>
    </citation>
    <scope>NUCLEOTIDE SEQUENCE [LARGE SCALE GENOMIC DNA]</scope>
    <source>
        <strain evidence="1 3">CFBP8353</strain>
        <strain evidence="2 4">CFBP8354</strain>
    </source>
</reference>
<dbReference type="AlphaFoldDB" id="A0A2N3REU6"/>
<dbReference type="Proteomes" id="UP000233748">
    <property type="component" value="Unassembled WGS sequence"/>
</dbReference>
<comment type="caution">
    <text evidence="1">The sequence shown here is derived from an EMBL/GenBank/DDBJ whole genome shotgun (WGS) entry which is preliminary data.</text>
</comment>
<dbReference type="GO" id="GO:0003676">
    <property type="term" value="F:nucleic acid binding"/>
    <property type="evidence" value="ECO:0007669"/>
    <property type="project" value="InterPro"/>
</dbReference>
<dbReference type="RefSeq" id="WP_101364863.1">
    <property type="nucleotide sequence ID" value="NZ_PHKV01000011.1"/>
</dbReference>